<dbReference type="NCBIfam" id="TIGR01558">
    <property type="entry name" value="sm_term_P27"/>
    <property type="match status" value="1"/>
</dbReference>
<comment type="caution">
    <text evidence="2">The sequence shown here is derived from an EMBL/GenBank/DDBJ whole genome shotgun (WGS) entry which is preliminary data.</text>
</comment>
<feature type="region of interest" description="Disordered" evidence="1">
    <location>
        <begin position="1"/>
        <end position="32"/>
    </location>
</feature>
<dbReference type="AlphaFoldDB" id="A0A2S5GHM7"/>
<sequence>MPGVAGRSGRRPKPVDKKLAAGNPGKRKLNTDQPDFTLVRTVDCPEWMGEFGRALWDTVVPQLCGQRLILATDVQNLEVYCAAYNQFREAEQHIARNGLVVDGAQGGAVKNPALTAKNEAVKQMATYGAMLGLDPSSRQRLIGPKKPNEKNPFAALLGGG</sequence>
<dbReference type="Proteomes" id="UP000239990">
    <property type="component" value="Unassembled WGS sequence"/>
</dbReference>
<protein>
    <submittedName>
        <fullName evidence="2">Phage terminase small subunit P27 family</fullName>
    </submittedName>
</protein>
<dbReference type="InterPro" id="IPR006448">
    <property type="entry name" value="Phage_term_ssu_P27"/>
</dbReference>
<evidence type="ECO:0000313" key="3">
    <source>
        <dbReference type="Proteomes" id="UP000239990"/>
    </source>
</evidence>
<accession>A0A2S5GHM7</accession>
<dbReference type="Pfam" id="PF05119">
    <property type="entry name" value="Terminase_4"/>
    <property type="match status" value="1"/>
</dbReference>
<reference evidence="2 3" key="1">
    <citation type="submission" date="2018-02" db="EMBL/GenBank/DDBJ databases">
        <title>Draft Genome of Achromobacter spanius stain 6.</title>
        <authorList>
            <person name="Gunasekera T.S."/>
            <person name="Radwan O."/>
            <person name="Ruiz O.N."/>
        </authorList>
    </citation>
    <scope>NUCLEOTIDE SEQUENCE [LARGE SCALE GENOMIC DNA]</scope>
    <source>
        <strain evidence="2 3">6</strain>
    </source>
</reference>
<dbReference type="OrthoDB" id="9098057at2"/>
<evidence type="ECO:0000313" key="2">
    <source>
        <dbReference type="EMBL" id="PPA72547.1"/>
    </source>
</evidence>
<gene>
    <name evidence="2" type="ORF">C4E15_30060</name>
</gene>
<proteinExistence type="predicted"/>
<organism evidence="2 3">
    <name type="scientific">Achromobacter spanius</name>
    <dbReference type="NCBI Taxonomy" id="217203"/>
    <lineage>
        <taxon>Bacteria</taxon>
        <taxon>Pseudomonadati</taxon>
        <taxon>Pseudomonadota</taxon>
        <taxon>Betaproteobacteria</taxon>
        <taxon>Burkholderiales</taxon>
        <taxon>Alcaligenaceae</taxon>
        <taxon>Achromobacter</taxon>
    </lineage>
</organism>
<name>A0A2S5GHM7_9BURK</name>
<dbReference type="EMBL" id="PREU01000027">
    <property type="protein sequence ID" value="PPA72547.1"/>
    <property type="molecule type" value="Genomic_DNA"/>
</dbReference>
<dbReference type="RefSeq" id="WP_104145969.1">
    <property type="nucleotide sequence ID" value="NZ_PREU01000027.1"/>
</dbReference>
<evidence type="ECO:0000256" key="1">
    <source>
        <dbReference type="SAM" id="MobiDB-lite"/>
    </source>
</evidence>